<dbReference type="OrthoDB" id="4719016at2759"/>
<dbReference type="AlphaFoldDB" id="A0A5N7BMN6"/>
<dbReference type="Gene3D" id="3.30.460.10">
    <property type="entry name" value="Beta Polymerase, domain 2"/>
    <property type="match status" value="1"/>
</dbReference>
<gene>
    <name evidence="2" type="ORF">BDV26DRAFT_277551</name>
</gene>
<name>A0A5N7BMN6_9EURO</name>
<dbReference type="InterPro" id="IPR043519">
    <property type="entry name" value="NT_sf"/>
</dbReference>
<dbReference type="Pfam" id="PF04607">
    <property type="entry name" value="RelA_SpoT"/>
    <property type="match status" value="1"/>
</dbReference>
<dbReference type="CDD" id="cd05399">
    <property type="entry name" value="NT_Rel-Spo_like"/>
    <property type="match status" value="1"/>
</dbReference>
<evidence type="ECO:0000259" key="1">
    <source>
        <dbReference type="SMART" id="SM00954"/>
    </source>
</evidence>
<reference evidence="2 3" key="1">
    <citation type="submission" date="2019-04" db="EMBL/GenBank/DDBJ databases">
        <title>Friends and foes A comparative genomics studyof 23 Aspergillus species from section Flavi.</title>
        <authorList>
            <consortium name="DOE Joint Genome Institute"/>
            <person name="Kjaerbolling I."/>
            <person name="Vesth T."/>
            <person name="Frisvad J.C."/>
            <person name="Nybo J.L."/>
            <person name="Theobald S."/>
            <person name="Kildgaard S."/>
            <person name="Isbrandt T."/>
            <person name="Kuo A."/>
            <person name="Sato A."/>
            <person name="Lyhne E.K."/>
            <person name="Kogle M.E."/>
            <person name="Wiebenga A."/>
            <person name="Kun R.S."/>
            <person name="Lubbers R.J."/>
            <person name="Makela M.R."/>
            <person name="Barry K."/>
            <person name="Chovatia M."/>
            <person name="Clum A."/>
            <person name="Daum C."/>
            <person name="Haridas S."/>
            <person name="He G."/>
            <person name="LaButti K."/>
            <person name="Lipzen A."/>
            <person name="Mondo S."/>
            <person name="Riley R."/>
            <person name="Salamov A."/>
            <person name="Simmons B.A."/>
            <person name="Magnuson J.K."/>
            <person name="Henrissat B."/>
            <person name="Mortensen U.H."/>
            <person name="Larsen T.O."/>
            <person name="Devries R.P."/>
            <person name="Grigoriev I.V."/>
            <person name="Machida M."/>
            <person name="Baker S.E."/>
            <person name="Andersen M.R."/>
        </authorList>
    </citation>
    <scope>NUCLEOTIDE SEQUENCE [LARGE SCALE GENOMIC DNA]</scope>
    <source>
        <strain evidence="2 3">IBT 29228</strain>
    </source>
</reference>
<sequence>MSSTADNSINIINEFMKTYEKEKEIYELAAQQAEDLCRGVLKRESVECMVTSRVKDSHSLEKKLHARLKKRQEMAFSAGEGNKGYNNIDDIRSDIADLIGVRIALYMSRQKPQVEKVLRREFEVPWNQSLGEQDTSLATQPRLFPGYCADHYRVFFKPGSHQDDNLGKRMIEIQVVSVLRHVWAEIQHDMVYKQLIPTTEEDKRILDALSSLIYTGDFVLGQLFDSQAVRNKSDGKPYTSVFQLGNSLTQWIGNFSERQGDKPGDVQSLFRLLRAVDMDTPKALWGALKDMDISRSRTSDYMALARQYEPLHLSISNYIMHRIIWPRHGQCVVQSMKHSEQHTDNDDRYKISVVANAFILLDQLFYPPSGWTHLLYSEQDLKRQKEVAEWMSTSKPWRHCHGRIPLHQADQENVNELWACFNEHDKEPIRFVFHLSQILVLKGSLTDWSLLSRVLYPLINALELCS</sequence>
<proteinExistence type="predicted"/>
<accession>A0A5N7BMN6</accession>
<dbReference type="SMART" id="SM00954">
    <property type="entry name" value="RelA_SpoT"/>
    <property type="match status" value="1"/>
</dbReference>
<organism evidence="2 3">
    <name type="scientific">Aspergillus bertholletiae</name>
    <dbReference type="NCBI Taxonomy" id="1226010"/>
    <lineage>
        <taxon>Eukaryota</taxon>
        <taxon>Fungi</taxon>
        <taxon>Dikarya</taxon>
        <taxon>Ascomycota</taxon>
        <taxon>Pezizomycotina</taxon>
        <taxon>Eurotiomycetes</taxon>
        <taxon>Eurotiomycetidae</taxon>
        <taxon>Eurotiales</taxon>
        <taxon>Aspergillaceae</taxon>
        <taxon>Aspergillus</taxon>
        <taxon>Aspergillus subgen. Circumdati</taxon>
    </lineage>
</organism>
<evidence type="ECO:0000313" key="3">
    <source>
        <dbReference type="Proteomes" id="UP000326198"/>
    </source>
</evidence>
<protein>
    <recommendedName>
        <fullName evidence="1">RelA/SpoT domain-containing protein</fullName>
    </recommendedName>
</protein>
<dbReference type="PANTHER" id="PTHR41773:SF1">
    <property type="entry name" value="RELA_SPOT DOMAIN-CONTAINING PROTEIN"/>
    <property type="match status" value="1"/>
</dbReference>
<evidence type="ECO:0000313" key="2">
    <source>
        <dbReference type="EMBL" id="KAE8383092.1"/>
    </source>
</evidence>
<keyword evidence="3" id="KW-1185">Reference proteome</keyword>
<dbReference type="Proteomes" id="UP000326198">
    <property type="component" value="Unassembled WGS sequence"/>
</dbReference>
<dbReference type="GO" id="GO:0015969">
    <property type="term" value="P:guanosine tetraphosphate metabolic process"/>
    <property type="evidence" value="ECO:0007669"/>
    <property type="project" value="InterPro"/>
</dbReference>
<dbReference type="PANTHER" id="PTHR41773">
    <property type="entry name" value="GTP PYROPHOSPHATASE-RELATED"/>
    <property type="match status" value="1"/>
</dbReference>
<feature type="domain" description="RelA/SpoT" evidence="1">
    <location>
        <begin position="52"/>
        <end position="198"/>
    </location>
</feature>
<dbReference type="SUPFAM" id="SSF81301">
    <property type="entry name" value="Nucleotidyltransferase"/>
    <property type="match status" value="1"/>
</dbReference>
<dbReference type="EMBL" id="ML736157">
    <property type="protein sequence ID" value="KAE8383092.1"/>
    <property type="molecule type" value="Genomic_DNA"/>
</dbReference>
<dbReference type="InterPro" id="IPR007685">
    <property type="entry name" value="RelA_SpoT"/>
</dbReference>